<sequence>MLSGDLADAADVETARDQVLAVLGEFRRSTVLVPIRDGGVLAGDHGGLRWIYAFTDTDTLTAFAQARGEGGEWQFRRVYGARLLDETVAEVAVPCGIAVDVGSDGAFLLPPAAGVVPDEVAVTEAPEGTSA</sequence>
<evidence type="ECO:0000259" key="1">
    <source>
        <dbReference type="Pfam" id="PF07179"/>
    </source>
</evidence>
<gene>
    <name evidence="2" type="ORF">AN218_16885</name>
</gene>
<reference evidence="2 3" key="1">
    <citation type="journal article" date="2016" name="Front. Microbiol.">
        <title>Comparative Genomics Analysis of Streptomyces Species Reveals Their Adaptation to the Marine Environment and Their Diversity at the Genomic Level.</title>
        <authorList>
            <person name="Tian X."/>
            <person name="Zhang Z."/>
            <person name="Yang T."/>
            <person name="Chen M."/>
            <person name="Li J."/>
            <person name="Chen F."/>
            <person name="Yang J."/>
            <person name="Li W."/>
            <person name="Zhang B."/>
            <person name="Zhang Z."/>
            <person name="Wu J."/>
            <person name="Zhang C."/>
            <person name="Long L."/>
            <person name="Xiao J."/>
        </authorList>
    </citation>
    <scope>NUCLEOTIDE SEQUENCE [LARGE SCALE GENOMIC DNA]</scope>
    <source>
        <strain evidence="2 3">SCSIO 10429</strain>
    </source>
</reference>
<protein>
    <recommendedName>
        <fullName evidence="1">SseB protein N-terminal domain-containing protein</fullName>
    </recommendedName>
</protein>
<name>A0A1E7L330_9ACTN</name>
<dbReference type="RefSeq" id="WP_070017721.1">
    <property type="nucleotide sequence ID" value="NZ_LJGW01000289.1"/>
</dbReference>
<proteinExistence type="predicted"/>
<dbReference type="AlphaFoldDB" id="A0A1E7L330"/>
<dbReference type="PATRIC" id="fig|518642.10.peg.3913"/>
<comment type="caution">
    <text evidence="2">The sequence shown here is derived from an EMBL/GenBank/DDBJ whole genome shotgun (WGS) entry which is preliminary data.</text>
</comment>
<keyword evidence="3" id="KW-1185">Reference proteome</keyword>
<evidence type="ECO:0000313" key="2">
    <source>
        <dbReference type="EMBL" id="OEV10580.1"/>
    </source>
</evidence>
<dbReference type="Pfam" id="PF07179">
    <property type="entry name" value="SseB"/>
    <property type="match status" value="1"/>
</dbReference>
<feature type="domain" description="SseB protein N-terminal" evidence="1">
    <location>
        <begin position="6"/>
        <end position="112"/>
    </location>
</feature>
<dbReference type="Proteomes" id="UP000176005">
    <property type="component" value="Unassembled WGS sequence"/>
</dbReference>
<accession>A0A1E7L330</accession>
<dbReference type="InterPro" id="IPR009839">
    <property type="entry name" value="SseB_N"/>
</dbReference>
<organism evidence="2 3">
    <name type="scientific">Streptomyces nanshensis</name>
    <dbReference type="NCBI Taxonomy" id="518642"/>
    <lineage>
        <taxon>Bacteria</taxon>
        <taxon>Bacillati</taxon>
        <taxon>Actinomycetota</taxon>
        <taxon>Actinomycetes</taxon>
        <taxon>Kitasatosporales</taxon>
        <taxon>Streptomycetaceae</taxon>
        <taxon>Streptomyces</taxon>
    </lineage>
</organism>
<dbReference type="EMBL" id="LJGW01000289">
    <property type="protein sequence ID" value="OEV10580.1"/>
    <property type="molecule type" value="Genomic_DNA"/>
</dbReference>
<evidence type="ECO:0000313" key="3">
    <source>
        <dbReference type="Proteomes" id="UP000176005"/>
    </source>
</evidence>